<dbReference type="Proteomes" id="UP000499080">
    <property type="component" value="Unassembled WGS sequence"/>
</dbReference>
<keyword evidence="2" id="KW-1185">Reference proteome</keyword>
<proteinExistence type="predicted"/>
<organism evidence="1 2">
    <name type="scientific">Araneus ventricosus</name>
    <name type="common">Orbweaver spider</name>
    <name type="synonym">Epeira ventricosa</name>
    <dbReference type="NCBI Taxonomy" id="182803"/>
    <lineage>
        <taxon>Eukaryota</taxon>
        <taxon>Metazoa</taxon>
        <taxon>Ecdysozoa</taxon>
        <taxon>Arthropoda</taxon>
        <taxon>Chelicerata</taxon>
        <taxon>Arachnida</taxon>
        <taxon>Araneae</taxon>
        <taxon>Araneomorphae</taxon>
        <taxon>Entelegynae</taxon>
        <taxon>Araneoidea</taxon>
        <taxon>Araneidae</taxon>
        <taxon>Araneus</taxon>
    </lineage>
</organism>
<gene>
    <name evidence="1" type="ORF">AVEN_158644_1</name>
</gene>
<evidence type="ECO:0000313" key="1">
    <source>
        <dbReference type="EMBL" id="GBO42631.1"/>
    </source>
</evidence>
<sequence>MLKKARVDKLMKGRDGKVISCVLRLDGKELTHPVQLVIPLEVEQLACHWLSDAITKVGGLDMHSIAVYDTAGNDATRPTEIPLAYWVILCNHKIQYATGIVELERCRP</sequence>
<name>A0A4Y2WZD7_ARAVE</name>
<comment type="caution">
    <text evidence="1">The sequence shown here is derived from an EMBL/GenBank/DDBJ whole genome shotgun (WGS) entry which is preliminary data.</text>
</comment>
<reference evidence="1 2" key="1">
    <citation type="journal article" date="2019" name="Sci. Rep.">
        <title>Orb-weaving spider Araneus ventricosus genome elucidates the spidroin gene catalogue.</title>
        <authorList>
            <person name="Kono N."/>
            <person name="Nakamura H."/>
            <person name="Ohtoshi R."/>
            <person name="Moran D.A.P."/>
            <person name="Shinohara A."/>
            <person name="Yoshida Y."/>
            <person name="Fujiwara M."/>
            <person name="Mori M."/>
            <person name="Tomita M."/>
            <person name="Arakawa K."/>
        </authorList>
    </citation>
    <scope>NUCLEOTIDE SEQUENCE [LARGE SCALE GENOMIC DNA]</scope>
</reference>
<protein>
    <submittedName>
        <fullName evidence="1">Uncharacterized protein</fullName>
    </submittedName>
</protein>
<dbReference type="AlphaFoldDB" id="A0A4Y2WZD7"/>
<dbReference type="EMBL" id="BGPR01068787">
    <property type="protein sequence ID" value="GBO42631.1"/>
    <property type="molecule type" value="Genomic_DNA"/>
</dbReference>
<accession>A0A4Y2WZD7</accession>
<evidence type="ECO:0000313" key="2">
    <source>
        <dbReference type="Proteomes" id="UP000499080"/>
    </source>
</evidence>